<keyword evidence="2" id="KW-1185">Reference proteome</keyword>
<evidence type="ECO:0000313" key="1">
    <source>
        <dbReference type="EMBL" id="CAH2395550.1"/>
    </source>
</evidence>
<dbReference type="Proteomes" id="UP001153050">
    <property type="component" value="Unassembled WGS sequence"/>
</dbReference>
<organism evidence="1 2">
    <name type="scientific">Mesorhizobium escarrei</name>
    <dbReference type="NCBI Taxonomy" id="666018"/>
    <lineage>
        <taxon>Bacteria</taxon>
        <taxon>Pseudomonadati</taxon>
        <taxon>Pseudomonadota</taxon>
        <taxon>Alphaproteobacteria</taxon>
        <taxon>Hyphomicrobiales</taxon>
        <taxon>Phyllobacteriaceae</taxon>
        <taxon>Mesorhizobium</taxon>
    </lineage>
</organism>
<sequence length="54" mass="5658">MSDTQSTPKVNLAFRILYFHIAAPIAPNPSGGCVPTPSRAFGLMRPDISATALG</sequence>
<evidence type="ECO:0000313" key="2">
    <source>
        <dbReference type="Proteomes" id="UP001153050"/>
    </source>
</evidence>
<proteinExistence type="predicted"/>
<protein>
    <submittedName>
        <fullName evidence="1">Uncharacterized protein</fullName>
    </submittedName>
</protein>
<gene>
    <name evidence="1" type="ORF">MES5069_110100</name>
</gene>
<comment type="caution">
    <text evidence="1">The sequence shown here is derived from an EMBL/GenBank/DDBJ whole genome shotgun (WGS) entry which is preliminary data.</text>
</comment>
<accession>A0ABN8JEH4</accession>
<reference evidence="1 2" key="1">
    <citation type="submission" date="2022-03" db="EMBL/GenBank/DDBJ databases">
        <authorList>
            <person name="Brunel B."/>
        </authorList>
    </citation>
    <scope>NUCLEOTIDE SEQUENCE [LARGE SCALE GENOMIC DNA]</scope>
    <source>
        <strain evidence="1">STM5069sample</strain>
    </source>
</reference>
<name>A0ABN8JEH4_9HYPH</name>
<dbReference type="EMBL" id="CAKXZT010000013">
    <property type="protein sequence ID" value="CAH2395550.1"/>
    <property type="molecule type" value="Genomic_DNA"/>
</dbReference>